<comment type="caution">
    <text evidence="1">The sequence shown here is derived from an EMBL/GenBank/DDBJ whole genome shotgun (WGS) entry which is preliminary data.</text>
</comment>
<dbReference type="EMBL" id="JAHRIO010051613">
    <property type="protein sequence ID" value="MEQ2175544.1"/>
    <property type="molecule type" value="Genomic_DNA"/>
</dbReference>
<feature type="non-terminal residue" evidence="1">
    <location>
        <position position="1"/>
    </location>
</feature>
<evidence type="ECO:0000313" key="1">
    <source>
        <dbReference type="EMBL" id="MEQ2175544.1"/>
    </source>
</evidence>
<name>A0ABV0NXK4_9TELE</name>
<accession>A0ABV0NXK4</accession>
<reference evidence="1 2" key="1">
    <citation type="submission" date="2021-06" db="EMBL/GenBank/DDBJ databases">
        <authorList>
            <person name="Palmer J.M."/>
        </authorList>
    </citation>
    <scope>NUCLEOTIDE SEQUENCE [LARGE SCALE GENOMIC DNA]</scope>
    <source>
        <strain evidence="1 2">GA_2019</strain>
        <tissue evidence="1">Muscle</tissue>
    </source>
</reference>
<keyword evidence="2" id="KW-1185">Reference proteome</keyword>
<dbReference type="Proteomes" id="UP001476798">
    <property type="component" value="Unassembled WGS sequence"/>
</dbReference>
<sequence length="72" mass="8017">GFDQEELSTGQTVSPMMKALWQYQLKRTLGLGFSDAAIHMEGKWAKLRKCTRGGRFVRENIENAEDGVGTLG</sequence>
<gene>
    <name evidence="1" type="ORF">GOODEAATRI_018899</name>
</gene>
<organism evidence="1 2">
    <name type="scientific">Goodea atripinnis</name>
    <dbReference type="NCBI Taxonomy" id="208336"/>
    <lineage>
        <taxon>Eukaryota</taxon>
        <taxon>Metazoa</taxon>
        <taxon>Chordata</taxon>
        <taxon>Craniata</taxon>
        <taxon>Vertebrata</taxon>
        <taxon>Euteleostomi</taxon>
        <taxon>Actinopterygii</taxon>
        <taxon>Neopterygii</taxon>
        <taxon>Teleostei</taxon>
        <taxon>Neoteleostei</taxon>
        <taxon>Acanthomorphata</taxon>
        <taxon>Ovalentaria</taxon>
        <taxon>Atherinomorphae</taxon>
        <taxon>Cyprinodontiformes</taxon>
        <taxon>Goodeidae</taxon>
        <taxon>Goodea</taxon>
    </lineage>
</organism>
<evidence type="ECO:0000313" key="2">
    <source>
        <dbReference type="Proteomes" id="UP001476798"/>
    </source>
</evidence>
<protein>
    <submittedName>
        <fullName evidence="1">Uncharacterized protein</fullName>
    </submittedName>
</protein>
<proteinExistence type="predicted"/>